<name>A0AAV4G0V9_9GAST</name>
<dbReference type="EMBL" id="BMAT01004708">
    <property type="protein sequence ID" value="GFR78645.1"/>
    <property type="molecule type" value="Genomic_DNA"/>
</dbReference>
<keyword evidence="2" id="KW-1185">Reference proteome</keyword>
<evidence type="ECO:0000313" key="1">
    <source>
        <dbReference type="EMBL" id="GFR78645.1"/>
    </source>
</evidence>
<sequence>MDVLYMFAIPIKWGEDVLLERDLLDLRLAVDPSSGVFKALVDLMNRRECCTLWLTKPKTRPTYVDSREFLENDKLFHECVPDEFRDEVEQLSGKFSDVVVFKPGGYAYVKSLKHHPETVLYSFFVQSVQHLNKMSRILYALAGKRAPLGVGLFQSSELKQCCIDHLVFHLQKGVGGLELRVYIGGHSDHLALPFLKTLRRWFEISPQDASCRVRQSIGK</sequence>
<comment type="caution">
    <text evidence="1">The sequence shown here is derived from an EMBL/GenBank/DDBJ whole genome shotgun (WGS) entry which is preliminary data.</text>
</comment>
<dbReference type="Proteomes" id="UP000762676">
    <property type="component" value="Unassembled WGS sequence"/>
</dbReference>
<organism evidence="1 2">
    <name type="scientific">Elysia marginata</name>
    <dbReference type="NCBI Taxonomy" id="1093978"/>
    <lineage>
        <taxon>Eukaryota</taxon>
        <taxon>Metazoa</taxon>
        <taxon>Spiralia</taxon>
        <taxon>Lophotrochozoa</taxon>
        <taxon>Mollusca</taxon>
        <taxon>Gastropoda</taxon>
        <taxon>Heterobranchia</taxon>
        <taxon>Euthyneura</taxon>
        <taxon>Panpulmonata</taxon>
        <taxon>Sacoglossa</taxon>
        <taxon>Placobranchoidea</taxon>
        <taxon>Plakobranchidae</taxon>
        <taxon>Elysia</taxon>
    </lineage>
</organism>
<gene>
    <name evidence="1" type="ORF">ElyMa_002267800</name>
</gene>
<protein>
    <submittedName>
        <fullName evidence="1">Uncharacterized protein</fullName>
    </submittedName>
</protein>
<accession>A0AAV4G0V9</accession>
<dbReference type="AlphaFoldDB" id="A0AAV4G0V9"/>
<evidence type="ECO:0000313" key="2">
    <source>
        <dbReference type="Proteomes" id="UP000762676"/>
    </source>
</evidence>
<proteinExistence type="predicted"/>
<reference evidence="1 2" key="1">
    <citation type="journal article" date="2021" name="Elife">
        <title>Chloroplast acquisition without the gene transfer in kleptoplastic sea slugs, Plakobranchus ocellatus.</title>
        <authorList>
            <person name="Maeda T."/>
            <person name="Takahashi S."/>
            <person name="Yoshida T."/>
            <person name="Shimamura S."/>
            <person name="Takaki Y."/>
            <person name="Nagai Y."/>
            <person name="Toyoda A."/>
            <person name="Suzuki Y."/>
            <person name="Arimoto A."/>
            <person name="Ishii H."/>
            <person name="Satoh N."/>
            <person name="Nishiyama T."/>
            <person name="Hasebe M."/>
            <person name="Maruyama T."/>
            <person name="Minagawa J."/>
            <person name="Obokata J."/>
            <person name="Shigenobu S."/>
        </authorList>
    </citation>
    <scope>NUCLEOTIDE SEQUENCE [LARGE SCALE GENOMIC DNA]</scope>
</reference>